<reference evidence="6 7" key="1">
    <citation type="submission" date="2016-02" db="EMBL/GenBank/DDBJ databases">
        <title>Genome analysis of coral dinoflagellate symbionts highlights evolutionary adaptations to a symbiotic lifestyle.</title>
        <authorList>
            <person name="Aranda M."/>
            <person name="Li Y."/>
            <person name="Liew Y.J."/>
            <person name="Baumgarten S."/>
            <person name="Simakov O."/>
            <person name="Wilson M."/>
            <person name="Piel J."/>
            <person name="Ashoor H."/>
            <person name="Bougouffa S."/>
            <person name="Bajic V.B."/>
            <person name="Ryu T."/>
            <person name="Ravasi T."/>
            <person name="Bayer T."/>
            <person name="Micklem G."/>
            <person name="Kim H."/>
            <person name="Bhak J."/>
            <person name="Lajeunesse T.C."/>
            <person name="Voolstra C.R."/>
        </authorList>
    </citation>
    <scope>NUCLEOTIDE SEQUENCE [LARGE SCALE GENOMIC DNA]</scope>
    <source>
        <strain evidence="6 7">CCMP2467</strain>
    </source>
</reference>
<comment type="caution">
    <text evidence="6">The sequence shown here is derived from an EMBL/GenBank/DDBJ whole genome shotgun (WGS) entry which is preliminary data.</text>
</comment>
<sequence>MWAKQTGQEDVDFKGNNSGSGLVAPSVVPVAKACMRVEAPEVAAAAKSRDEAPNREEKAKAASAPSEAPASRAAGLVAGAGAPKAAGTGVTTTSPASAGVSSTAAPKAAAPTSAAAVMEEGKKPATATERMAATGPILRKVLNIVSGKPVPAGETSGAAYATSTVGPARGYAKAAGAVLPATATGVPTACLARLMSLIVIALNGPVFSHVTVTGPDGKALDVPKAGPPAVAVGRALAEGRSPAFSMADGKLRATIGKKYQIVFVTSEVAPFSKTGGLGEAMDGLPIALAALGHRCMVISPRYDQYKEAWDTGYWSSLPMGGKNESVHFFHTYKQKVDYVFVDHPTFLERVYGQTGAKLYGPEWGQDFADNQARFAYFCKAALKAIQELPLGGAAAKSHSTQSAAIEQNGQIIKQQLDTIAMLEDQKQRAEGGGEANFVFGCKKVASREEQLQQHENNFILLYRPLTHFGLSVSSLGMLDAEAEALGWTAWFTVRMLRLLDAAGNHLYKLGRTRRGRVGQRLLSYIGSKNRRYGGDCMVVCNDWHSALVPMFIHAEKATGKWQNTKSAFLNHNAVFQGRFVREEGLAGIFGVPERYIDSITFKMPLRIGKYNEKVSCVNSMAAGLRYADRAPPPASFRRSESARWSEVDRLLRALTLKRRSPKRGPHRVPELCRGVLHGPGEGGFTGSSAGAHYLEVSPCPDDRVQQGVELEDLFALGKCTGILNGVKEGVTPSDKNFVTKTMMSSGAATAAEAKAELKATYRAQNNLPESKGPLMCFIGRLDAQKGYDLLLESLVEILEDTELQVVIVGSGRADLVAQPEAENGAQTKAVEKKYPSKFFYAGWMGPERYALLAGCDFTLLPSRWEPCGLVQMEAMRMGTLPIVAPTGGLKDTVEDGLNGIWTDKEMSVEAVVDEESVASISKALKRAADLYMQEPAKVKEMTKAAMAASAEFTWSNAALQYEAVFEELGVKEMLGGATAMVTLEADKQVC</sequence>
<feature type="compositionally biased region" description="Low complexity" evidence="3">
    <location>
        <begin position="61"/>
        <end position="93"/>
    </location>
</feature>
<dbReference type="InterPro" id="IPR013534">
    <property type="entry name" value="Starch_synth_cat_dom"/>
</dbReference>
<feature type="domain" description="Starch synthase catalytic" evidence="5">
    <location>
        <begin position="260"/>
        <end position="388"/>
    </location>
</feature>
<dbReference type="InterPro" id="IPR001296">
    <property type="entry name" value="Glyco_trans_1"/>
</dbReference>
<feature type="region of interest" description="Disordered" evidence="3">
    <location>
        <begin position="41"/>
        <end position="105"/>
    </location>
</feature>
<gene>
    <name evidence="6" type="primary">WAXY</name>
    <name evidence="6" type="ORF">AK812_SmicGene17643</name>
</gene>
<dbReference type="Pfam" id="PF00534">
    <property type="entry name" value="Glycos_transf_1"/>
    <property type="match status" value="1"/>
</dbReference>
<evidence type="ECO:0000259" key="5">
    <source>
        <dbReference type="Pfam" id="PF08323"/>
    </source>
</evidence>
<feature type="domain" description="Glycosyl transferase family 1" evidence="4">
    <location>
        <begin position="766"/>
        <end position="913"/>
    </location>
</feature>
<proteinExistence type="predicted"/>
<dbReference type="PANTHER" id="PTHR45825:SF3">
    <property type="entry name" value="GRANULE-BOUND STARCH SYNTHASE 1, CHLOROPLASTIC_AMYLOPLASTIC"/>
    <property type="match status" value="1"/>
</dbReference>
<accession>A0A1Q9DX59</accession>
<dbReference type="GO" id="GO:0016757">
    <property type="term" value="F:glycosyltransferase activity"/>
    <property type="evidence" value="ECO:0007669"/>
    <property type="project" value="UniProtKB-KW"/>
</dbReference>
<dbReference type="PANTHER" id="PTHR45825">
    <property type="entry name" value="GRANULE-BOUND STARCH SYNTHASE 1, CHLOROPLASTIC/AMYLOPLASTIC"/>
    <property type="match status" value="1"/>
</dbReference>
<dbReference type="Gene3D" id="3.40.50.2000">
    <property type="entry name" value="Glycogen Phosphorylase B"/>
    <property type="match status" value="3"/>
</dbReference>
<keyword evidence="1" id="KW-0328">Glycosyltransferase</keyword>
<protein>
    <submittedName>
        <fullName evidence="6">Putative granule-bound starch synthase 1, chloroplastic/amyloplastic</fullName>
    </submittedName>
</protein>
<evidence type="ECO:0000313" key="7">
    <source>
        <dbReference type="Proteomes" id="UP000186817"/>
    </source>
</evidence>
<feature type="compositionally biased region" description="Basic and acidic residues" evidence="3">
    <location>
        <begin position="47"/>
        <end position="60"/>
    </location>
</feature>
<dbReference type="OrthoDB" id="10263625at2759"/>
<dbReference type="EMBL" id="LSRX01000351">
    <property type="protein sequence ID" value="OLP99746.1"/>
    <property type="molecule type" value="Genomic_DNA"/>
</dbReference>
<dbReference type="Pfam" id="PF08323">
    <property type="entry name" value="Glyco_transf_5"/>
    <property type="match status" value="2"/>
</dbReference>
<feature type="domain" description="Starch synthase catalytic" evidence="5">
    <location>
        <begin position="537"/>
        <end position="629"/>
    </location>
</feature>
<name>A0A1Q9DX59_SYMMI</name>
<organism evidence="6 7">
    <name type="scientific">Symbiodinium microadriaticum</name>
    <name type="common">Dinoflagellate</name>
    <name type="synonym">Zooxanthella microadriatica</name>
    <dbReference type="NCBI Taxonomy" id="2951"/>
    <lineage>
        <taxon>Eukaryota</taxon>
        <taxon>Sar</taxon>
        <taxon>Alveolata</taxon>
        <taxon>Dinophyceae</taxon>
        <taxon>Suessiales</taxon>
        <taxon>Symbiodiniaceae</taxon>
        <taxon>Symbiodinium</taxon>
    </lineage>
</organism>
<dbReference type="SUPFAM" id="SSF53756">
    <property type="entry name" value="UDP-Glycosyltransferase/glycogen phosphorylase"/>
    <property type="match status" value="3"/>
</dbReference>
<evidence type="ECO:0000256" key="2">
    <source>
        <dbReference type="ARBA" id="ARBA00022679"/>
    </source>
</evidence>
<keyword evidence="7" id="KW-1185">Reference proteome</keyword>
<dbReference type="AlphaFoldDB" id="A0A1Q9DX59"/>
<evidence type="ECO:0000313" key="6">
    <source>
        <dbReference type="EMBL" id="OLP99746.1"/>
    </source>
</evidence>
<evidence type="ECO:0000256" key="3">
    <source>
        <dbReference type="SAM" id="MobiDB-lite"/>
    </source>
</evidence>
<keyword evidence="2" id="KW-0808">Transferase</keyword>
<dbReference type="Proteomes" id="UP000186817">
    <property type="component" value="Unassembled WGS sequence"/>
</dbReference>
<feature type="region of interest" description="Disordered" evidence="3">
    <location>
        <begin position="1"/>
        <end position="24"/>
    </location>
</feature>
<evidence type="ECO:0000256" key="1">
    <source>
        <dbReference type="ARBA" id="ARBA00022676"/>
    </source>
</evidence>
<evidence type="ECO:0000259" key="4">
    <source>
        <dbReference type="Pfam" id="PF00534"/>
    </source>
</evidence>